<dbReference type="Proteomes" id="UP000605603">
    <property type="component" value="Unassembled WGS sequence"/>
</dbReference>
<protein>
    <submittedName>
        <fullName evidence="2">YmiA family putative membrane protein</fullName>
    </submittedName>
</protein>
<reference evidence="2 3" key="1">
    <citation type="submission" date="2020-08" db="EMBL/GenBank/DDBJ databases">
        <title>A Genomic Blueprint of the Chicken Gut Microbiome.</title>
        <authorList>
            <person name="Gilroy R."/>
            <person name="Ravi A."/>
            <person name="Getino M."/>
            <person name="Pursley I."/>
            <person name="Horton D.L."/>
            <person name="Alikhan N.-F."/>
            <person name="Baker D."/>
            <person name="Gharbi K."/>
            <person name="Hall N."/>
            <person name="Watson M."/>
            <person name="Adriaenssens E.M."/>
            <person name="Foster-Nyarko E."/>
            <person name="Jarju S."/>
            <person name="Secka A."/>
            <person name="Antonio M."/>
            <person name="Oren A."/>
            <person name="Chaudhuri R."/>
            <person name="La Ragione R.M."/>
            <person name="Hildebrand F."/>
            <person name="Pallen M.J."/>
        </authorList>
    </citation>
    <scope>NUCLEOTIDE SEQUENCE [LARGE SCALE GENOMIC DNA]</scope>
    <source>
        <strain evidence="2 3">Sa2BVA5</strain>
    </source>
</reference>
<sequence>MLISDGDYMRLAMPSGNQAPRRDPELKRKAWLAVFLGSALFWVVVALLVWKVWG</sequence>
<organism evidence="2 3">
    <name type="scientific">Escherichia whittamii</name>
    <dbReference type="NCBI Taxonomy" id="2762229"/>
    <lineage>
        <taxon>Bacteria</taxon>
        <taxon>Pseudomonadati</taxon>
        <taxon>Pseudomonadota</taxon>
        <taxon>Gammaproteobacteria</taxon>
        <taxon>Enterobacterales</taxon>
        <taxon>Enterobacteriaceae</taxon>
        <taxon>Escherichia</taxon>
    </lineage>
</organism>
<name>A0ABR8TBL9_9ESCH</name>
<keyword evidence="1" id="KW-1133">Transmembrane helix</keyword>
<accession>A0ABR8TBL9</accession>
<proteinExistence type="predicted"/>
<evidence type="ECO:0000313" key="3">
    <source>
        <dbReference type="Proteomes" id="UP000605603"/>
    </source>
</evidence>
<keyword evidence="1" id="KW-0812">Transmembrane</keyword>
<dbReference type="EMBL" id="JACSQI010000004">
    <property type="protein sequence ID" value="MBD7973162.1"/>
    <property type="molecule type" value="Genomic_DNA"/>
</dbReference>
<dbReference type="NCBIfam" id="NF000536">
    <property type="entry name" value="YmiA"/>
    <property type="match status" value="1"/>
</dbReference>
<evidence type="ECO:0000313" key="2">
    <source>
        <dbReference type="EMBL" id="MBD7973162.1"/>
    </source>
</evidence>
<dbReference type="InterPro" id="IPR047744">
    <property type="entry name" value="YmiA_put-like"/>
</dbReference>
<feature type="transmembrane region" description="Helical" evidence="1">
    <location>
        <begin position="30"/>
        <end position="53"/>
    </location>
</feature>
<keyword evidence="1" id="KW-0472">Membrane</keyword>
<keyword evidence="3" id="KW-1185">Reference proteome</keyword>
<comment type="caution">
    <text evidence="2">The sequence shown here is derived from an EMBL/GenBank/DDBJ whole genome shotgun (WGS) entry which is preliminary data.</text>
</comment>
<gene>
    <name evidence="2" type="ORF">H9644_08990</name>
</gene>
<evidence type="ECO:0000256" key="1">
    <source>
        <dbReference type="SAM" id="Phobius"/>
    </source>
</evidence>
<dbReference type="Pfam" id="PF22868">
    <property type="entry name" value="YmiA-like"/>
    <property type="match status" value="1"/>
</dbReference>